<dbReference type="OrthoDB" id="8963340at2759"/>
<feature type="compositionally biased region" description="Pro residues" evidence="2">
    <location>
        <begin position="432"/>
        <end position="465"/>
    </location>
</feature>
<feature type="region of interest" description="Disordered" evidence="2">
    <location>
        <begin position="116"/>
        <end position="211"/>
    </location>
</feature>
<dbReference type="SMART" id="SM00246">
    <property type="entry name" value="WH2"/>
    <property type="match status" value="1"/>
</dbReference>
<dbReference type="Gene3D" id="2.30.29.30">
    <property type="entry name" value="Pleckstrin-homology domain (PH domain)/Phosphotyrosine-binding domain (PTB)"/>
    <property type="match status" value="1"/>
</dbReference>
<dbReference type="GO" id="GO:0071933">
    <property type="term" value="F:Arp2/3 complex binding"/>
    <property type="evidence" value="ECO:0007669"/>
    <property type="project" value="UniProtKB-ARBA"/>
</dbReference>
<feature type="compositionally biased region" description="Polar residues" evidence="2">
    <location>
        <begin position="193"/>
        <end position="211"/>
    </location>
</feature>
<feature type="domain" description="WH1" evidence="3">
    <location>
        <begin position="15"/>
        <end position="127"/>
    </location>
</feature>
<feature type="compositionally biased region" description="Low complexity" evidence="2">
    <location>
        <begin position="282"/>
        <end position="291"/>
    </location>
</feature>
<dbReference type="GO" id="GO:0030479">
    <property type="term" value="C:actin cortical patch"/>
    <property type="evidence" value="ECO:0007669"/>
    <property type="project" value="UniProtKB-ARBA"/>
</dbReference>
<evidence type="ECO:0000313" key="6">
    <source>
        <dbReference type="Proteomes" id="UP000799429"/>
    </source>
</evidence>
<feature type="compositionally biased region" description="Pro residues" evidence="2">
    <location>
        <begin position="405"/>
        <end position="421"/>
    </location>
</feature>
<feature type="compositionally biased region" description="Basic and acidic residues" evidence="2">
    <location>
        <begin position="563"/>
        <end position="573"/>
    </location>
</feature>
<dbReference type="GO" id="GO:0045010">
    <property type="term" value="P:actin nucleation"/>
    <property type="evidence" value="ECO:0007669"/>
    <property type="project" value="UniProtKB-ARBA"/>
</dbReference>
<dbReference type="SMART" id="SM00461">
    <property type="entry name" value="WH1"/>
    <property type="match status" value="1"/>
</dbReference>
<dbReference type="PROSITE" id="PS50229">
    <property type="entry name" value="WH1"/>
    <property type="match status" value="1"/>
</dbReference>
<dbReference type="InterPro" id="IPR003124">
    <property type="entry name" value="WH2_dom"/>
</dbReference>
<proteinExistence type="predicted"/>
<dbReference type="PROSITE" id="PS51082">
    <property type="entry name" value="WH2"/>
    <property type="match status" value="1"/>
</dbReference>
<dbReference type="GO" id="GO:0003779">
    <property type="term" value="F:actin binding"/>
    <property type="evidence" value="ECO:0007669"/>
    <property type="project" value="InterPro"/>
</dbReference>
<dbReference type="EMBL" id="MU006094">
    <property type="protein sequence ID" value="KAF2839738.1"/>
    <property type="molecule type" value="Genomic_DNA"/>
</dbReference>
<dbReference type="CDD" id="cd01205">
    <property type="entry name" value="EVH1_WASP-like"/>
    <property type="match status" value="1"/>
</dbReference>
<evidence type="ECO:0000259" key="4">
    <source>
        <dbReference type="PROSITE" id="PS51082"/>
    </source>
</evidence>
<protein>
    <submittedName>
        <fullName evidence="5">WH1-domain-containing protein</fullName>
    </submittedName>
</protein>
<comment type="caution">
    <text evidence="5">The sequence shown here is derived from an EMBL/GenBank/DDBJ whole genome shotgun (WGS) entry which is preliminary data.</text>
</comment>
<dbReference type="InterPro" id="IPR000697">
    <property type="entry name" value="WH1/EVH1_dom"/>
</dbReference>
<organism evidence="5 6">
    <name type="scientific">Patellaria atrata CBS 101060</name>
    <dbReference type="NCBI Taxonomy" id="1346257"/>
    <lineage>
        <taxon>Eukaryota</taxon>
        <taxon>Fungi</taxon>
        <taxon>Dikarya</taxon>
        <taxon>Ascomycota</taxon>
        <taxon>Pezizomycotina</taxon>
        <taxon>Dothideomycetes</taxon>
        <taxon>Dothideomycetes incertae sedis</taxon>
        <taxon>Patellariales</taxon>
        <taxon>Patellariaceae</taxon>
        <taxon>Patellaria</taxon>
    </lineage>
</organism>
<reference evidence="5" key="1">
    <citation type="journal article" date="2020" name="Stud. Mycol.">
        <title>101 Dothideomycetes genomes: a test case for predicting lifestyles and emergence of pathogens.</title>
        <authorList>
            <person name="Haridas S."/>
            <person name="Albert R."/>
            <person name="Binder M."/>
            <person name="Bloem J."/>
            <person name="Labutti K."/>
            <person name="Salamov A."/>
            <person name="Andreopoulos B."/>
            <person name="Baker S."/>
            <person name="Barry K."/>
            <person name="Bills G."/>
            <person name="Bluhm B."/>
            <person name="Cannon C."/>
            <person name="Castanera R."/>
            <person name="Culley D."/>
            <person name="Daum C."/>
            <person name="Ezra D."/>
            <person name="Gonzalez J."/>
            <person name="Henrissat B."/>
            <person name="Kuo A."/>
            <person name="Liang C."/>
            <person name="Lipzen A."/>
            <person name="Lutzoni F."/>
            <person name="Magnuson J."/>
            <person name="Mondo S."/>
            <person name="Nolan M."/>
            <person name="Ohm R."/>
            <person name="Pangilinan J."/>
            <person name="Park H.-J."/>
            <person name="Ramirez L."/>
            <person name="Alfaro M."/>
            <person name="Sun H."/>
            <person name="Tritt A."/>
            <person name="Yoshinaga Y."/>
            <person name="Zwiers L.-H."/>
            <person name="Turgeon B."/>
            <person name="Goodwin S."/>
            <person name="Spatafora J."/>
            <person name="Crous P."/>
            <person name="Grigoriev I."/>
        </authorList>
    </citation>
    <scope>NUCLEOTIDE SEQUENCE</scope>
    <source>
        <strain evidence="5">CBS 101060</strain>
    </source>
</reference>
<dbReference type="Pfam" id="PF00568">
    <property type="entry name" value="WH1"/>
    <property type="match status" value="1"/>
</dbReference>
<feature type="compositionally biased region" description="Low complexity" evidence="2">
    <location>
        <begin position="582"/>
        <end position="611"/>
    </location>
</feature>
<gene>
    <name evidence="5" type="ORF">M501DRAFT_1015831</name>
</gene>
<dbReference type="FunFam" id="2.30.29.30:FF:000281">
    <property type="entry name" value="Actin associated protein"/>
    <property type="match status" value="1"/>
</dbReference>
<feature type="compositionally biased region" description="Pro residues" evidence="2">
    <location>
        <begin position="476"/>
        <end position="543"/>
    </location>
</feature>
<dbReference type="AlphaFoldDB" id="A0A9P4SBR2"/>
<feature type="compositionally biased region" description="Pro residues" evidence="2">
    <location>
        <begin position="368"/>
        <end position="379"/>
    </location>
</feature>
<evidence type="ECO:0000256" key="2">
    <source>
        <dbReference type="SAM" id="MobiDB-lite"/>
    </source>
</evidence>
<dbReference type="InterPro" id="IPR033927">
    <property type="entry name" value="WASPfam_EVH1"/>
</dbReference>
<feature type="compositionally biased region" description="Basic and acidic residues" evidence="2">
    <location>
        <begin position="116"/>
        <end position="127"/>
    </location>
</feature>
<dbReference type="Pfam" id="PF02205">
    <property type="entry name" value="WH2"/>
    <property type="match status" value="1"/>
</dbReference>
<dbReference type="SUPFAM" id="SSF50729">
    <property type="entry name" value="PH domain-like"/>
    <property type="match status" value="1"/>
</dbReference>
<dbReference type="InterPro" id="IPR011993">
    <property type="entry name" value="PH-like_dom_sf"/>
</dbReference>
<dbReference type="Proteomes" id="UP000799429">
    <property type="component" value="Unassembled WGS sequence"/>
</dbReference>
<evidence type="ECO:0000259" key="3">
    <source>
        <dbReference type="PROSITE" id="PS50229"/>
    </source>
</evidence>
<accession>A0A9P4SBR2</accession>
<feature type="compositionally biased region" description="Pro residues" evidence="2">
    <location>
        <begin position="259"/>
        <end position="268"/>
    </location>
</feature>
<feature type="region of interest" description="Disordered" evidence="2">
    <location>
        <begin position="248"/>
        <end position="628"/>
    </location>
</feature>
<evidence type="ECO:0000313" key="5">
    <source>
        <dbReference type="EMBL" id="KAF2839738.1"/>
    </source>
</evidence>
<feature type="compositionally biased region" description="Basic and acidic residues" evidence="2">
    <location>
        <begin position="248"/>
        <end position="257"/>
    </location>
</feature>
<sequence length="628" mass="65753">MTLTPEDKEIIKRTIPKKVNKIHAAAVVRLYIAYPNRQKWTYTGLQGAAVLADDLVGNAFWIKLVDISPSARGVIWDQEIYDTFQYNQDRVFFHSFELQDCLAAFSFNDEKEAKKFKQKVDEREKNAHKNTKSKPFGASGPGSHASHGATNGKSHGHGLLGGLFGHRHSSASHQPPPQSIIPPRDISVVPSPTYHSPASTSNRSSVLDTSDPSWQPLLKELLEMGITDDQIEENADFIKMYIEQKKSAEAASEEKRARAPPPPPPTAPPGRGSIVSLSPQNTGSTSSSGRRGPPPAPPPARRTRNEPPAAPQRHASPSPAPPSPRAPSPPPGPKFRAPPPIADAGKFARELSAPISRSRAGSASLANPGPPPPPRPPKTPVDDDEGPSGRFHVPPPFEGKRVASGPPPPPARSTVPPPPPTRDIVAREAVPSAPPPLPPKTNAAPVPPPLPPLNNAPPVAPPLPTVPRHQVAPPISSIPPPPPPPPLPPTSNAPPPPPLPSSSGPPPPPPLPPMSSAPPPPPMPPGGGPPPPPPPPGGAPLPKPSRERGNLLADIRGGARLKKVSDTEKRDRSGAMVPGQEAPAGGPTASPAGANAADGGLAGALASALAARKSKVSHSDDEDDKDEW</sequence>
<feature type="compositionally biased region" description="Pro residues" evidence="2">
    <location>
        <begin position="318"/>
        <end position="341"/>
    </location>
</feature>
<dbReference type="Gene3D" id="6.10.280.150">
    <property type="match status" value="1"/>
</dbReference>
<name>A0A9P4SBR2_9PEZI</name>
<keyword evidence="6" id="KW-1185">Reference proteome</keyword>
<feature type="domain" description="WH2" evidence="4">
    <location>
        <begin position="547"/>
        <end position="564"/>
    </location>
</feature>
<evidence type="ECO:0000256" key="1">
    <source>
        <dbReference type="ARBA" id="ARBA00022553"/>
    </source>
</evidence>
<feature type="compositionally biased region" description="Low complexity" evidence="2">
    <location>
        <begin position="137"/>
        <end position="153"/>
    </location>
</feature>
<keyword evidence="1" id="KW-0597">Phosphoprotein</keyword>